<name>A0AAV4ZBA8_9HYPH</name>
<accession>A0AAV4ZBA8</accession>
<sequence length="231" mass="25061">MADRQWPPVLRYSEAMFQILGSSRSGGQTISGQEQVVISPAGRWKATVTIPITDRRYGPLERQDAVLAFRWIVSGGRAATIMVPHRDGRGPAHRARIVPCGGSVPHSDGTPHSDDTEYAQEFTGAVLNAVAAMNATQITVTLATGLRMLPGMRFSLPDGRMHEIADIVGFNGANLWTVIIGPWLRADYPAGTPLNFDRAVCRMRLATDEGAALSLSLNRFGTPSLEFVEAF</sequence>
<comment type="caution">
    <text evidence="1">The sequence shown here is derived from an EMBL/GenBank/DDBJ whole genome shotgun (WGS) entry which is preliminary data.</text>
</comment>
<evidence type="ECO:0000313" key="1">
    <source>
        <dbReference type="EMBL" id="GJD41301.1"/>
    </source>
</evidence>
<gene>
    <name evidence="1" type="ORF">OICFNHDK_3784</name>
</gene>
<dbReference type="Proteomes" id="UP001055307">
    <property type="component" value="Unassembled WGS sequence"/>
</dbReference>
<keyword evidence="2" id="KW-1185">Reference proteome</keyword>
<proteinExistence type="predicted"/>
<organism evidence="1 2">
    <name type="scientific">Methylobacterium bullatum</name>
    <dbReference type="NCBI Taxonomy" id="570505"/>
    <lineage>
        <taxon>Bacteria</taxon>
        <taxon>Pseudomonadati</taxon>
        <taxon>Pseudomonadota</taxon>
        <taxon>Alphaproteobacteria</taxon>
        <taxon>Hyphomicrobiales</taxon>
        <taxon>Methylobacteriaceae</taxon>
        <taxon>Methylobacterium</taxon>
    </lineage>
</organism>
<reference evidence="1" key="2">
    <citation type="submission" date="2021-08" db="EMBL/GenBank/DDBJ databases">
        <authorList>
            <person name="Tani A."/>
            <person name="Ola A."/>
            <person name="Ogura Y."/>
            <person name="Katsura K."/>
            <person name="Hayashi T."/>
        </authorList>
    </citation>
    <scope>NUCLEOTIDE SEQUENCE</scope>
    <source>
        <strain evidence="1">DSM 21893</strain>
    </source>
</reference>
<dbReference type="AlphaFoldDB" id="A0AAV4ZBA8"/>
<dbReference type="EMBL" id="BPQF01000019">
    <property type="protein sequence ID" value="GJD41301.1"/>
    <property type="molecule type" value="Genomic_DNA"/>
</dbReference>
<reference evidence="1" key="1">
    <citation type="journal article" date="2016" name="Front. Microbiol.">
        <title>Genome Sequence of the Piezophilic, Mesophilic Sulfate-Reducing Bacterium Desulfovibrio indicus J2T.</title>
        <authorList>
            <person name="Cao J."/>
            <person name="Maignien L."/>
            <person name="Shao Z."/>
            <person name="Alain K."/>
            <person name="Jebbar M."/>
        </authorList>
    </citation>
    <scope>NUCLEOTIDE SEQUENCE</scope>
    <source>
        <strain evidence="1">DSM 21893</strain>
    </source>
</reference>
<evidence type="ECO:0000313" key="2">
    <source>
        <dbReference type="Proteomes" id="UP001055307"/>
    </source>
</evidence>
<protein>
    <submittedName>
        <fullName evidence="1">Uncharacterized protein</fullName>
    </submittedName>
</protein>